<dbReference type="Gene3D" id="6.10.250.3150">
    <property type="match status" value="1"/>
</dbReference>
<dbReference type="InterPro" id="IPR011055">
    <property type="entry name" value="Dup_hybrid_motif"/>
</dbReference>
<proteinExistence type="predicted"/>
<comment type="caution">
    <text evidence="4">The sequence shown here is derived from an EMBL/GenBank/DDBJ whole genome shotgun (WGS) entry which is preliminary data.</text>
</comment>
<feature type="domain" description="M23ase beta-sheet core" evidence="3">
    <location>
        <begin position="314"/>
        <end position="408"/>
    </location>
</feature>
<keyword evidence="5" id="KW-1185">Reference proteome</keyword>
<feature type="chain" id="PRO_5045982189" evidence="2">
    <location>
        <begin position="29"/>
        <end position="415"/>
    </location>
</feature>
<dbReference type="PANTHER" id="PTHR21666">
    <property type="entry name" value="PEPTIDASE-RELATED"/>
    <property type="match status" value="1"/>
</dbReference>
<evidence type="ECO:0000256" key="1">
    <source>
        <dbReference type="SAM" id="MobiDB-lite"/>
    </source>
</evidence>
<keyword evidence="2" id="KW-0732">Signal</keyword>
<evidence type="ECO:0000259" key="3">
    <source>
        <dbReference type="Pfam" id="PF01551"/>
    </source>
</evidence>
<feature type="signal peptide" evidence="2">
    <location>
        <begin position="1"/>
        <end position="28"/>
    </location>
</feature>
<dbReference type="InterPro" id="IPR050570">
    <property type="entry name" value="Cell_wall_metabolism_enzyme"/>
</dbReference>
<evidence type="ECO:0000313" key="4">
    <source>
        <dbReference type="EMBL" id="GAA3926337.1"/>
    </source>
</evidence>
<dbReference type="Gene3D" id="2.70.70.10">
    <property type="entry name" value="Glucose Permease (Domain IIA)"/>
    <property type="match status" value="1"/>
</dbReference>
<dbReference type="Pfam" id="PF01551">
    <property type="entry name" value="Peptidase_M23"/>
    <property type="match status" value="1"/>
</dbReference>
<dbReference type="PANTHER" id="PTHR21666:SF270">
    <property type="entry name" value="MUREIN HYDROLASE ACTIVATOR ENVC"/>
    <property type="match status" value="1"/>
</dbReference>
<dbReference type="InterPro" id="IPR016047">
    <property type="entry name" value="M23ase_b-sheet_dom"/>
</dbReference>
<name>A0ABP7MME4_9GAMM</name>
<organism evidence="4 5">
    <name type="scientific">Luteimonas lutimaris</name>
    <dbReference type="NCBI Taxonomy" id="698645"/>
    <lineage>
        <taxon>Bacteria</taxon>
        <taxon>Pseudomonadati</taxon>
        <taxon>Pseudomonadota</taxon>
        <taxon>Gammaproteobacteria</taxon>
        <taxon>Lysobacterales</taxon>
        <taxon>Lysobacteraceae</taxon>
        <taxon>Luteimonas</taxon>
    </lineage>
</organism>
<feature type="region of interest" description="Disordered" evidence="1">
    <location>
        <begin position="256"/>
        <end position="282"/>
    </location>
</feature>
<protein>
    <submittedName>
        <fullName evidence="4">Peptidoglycan DD-metalloendopeptidase family protein</fullName>
    </submittedName>
</protein>
<reference evidence="5" key="1">
    <citation type="journal article" date="2019" name="Int. J. Syst. Evol. Microbiol.">
        <title>The Global Catalogue of Microorganisms (GCM) 10K type strain sequencing project: providing services to taxonomists for standard genome sequencing and annotation.</title>
        <authorList>
            <consortium name="The Broad Institute Genomics Platform"/>
            <consortium name="The Broad Institute Genome Sequencing Center for Infectious Disease"/>
            <person name="Wu L."/>
            <person name="Ma J."/>
        </authorList>
    </citation>
    <scope>NUCLEOTIDE SEQUENCE [LARGE SCALE GENOMIC DNA]</scope>
    <source>
        <strain evidence="5">JCM 16916</strain>
    </source>
</reference>
<dbReference type="EMBL" id="BAAAZU010000011">
    <property type="protein sequence ID" value="GAA3926337.1"/>
    <property type="molecule type" value="Genomic_DNA"/>
</dbReference>
<accession>A0ABP7MME4</accession>
<dbReference type="CDD" id="cd12797">
    <property type="entry name" value="M23_peptidase"/>
    <property type="match status" value="1"/>
</dbReference>
<dbReference type="SUPFAM" id="SSF51261">
    <property type="entry name" value="Duplicated hybrid motif"/>
    <property type="match status" value="1"/>
</dbReference>
<evidence type="ECO:0000313" key="5">
    <source>
        <dbReference type="Proteomes" id="UP001501727"/>
    </source>
</evidence>
<feature type="region of interest" description="Disordered" evidence="1">
    <location>
        <begin position="56"/>
        <end position="77"/>
    </location>
</feature>
<dbReference type="Proteomes" id="UP001501727">
    <property type="component" value="Unassembled WGS sequence"/>
</dbReference>
<gene>
    <name evidence="4" type="ORF">GCM10022229_20570</name>
</gene>
<evidence type="ECO:0000256" key="2">
    <source>
        <dbReference type="SAM" id="SignalP"/>
    </source>
</evidence>
<sequence>MPRMRRQRWLLAALLAGLFAPALLPAQAQSSRETERKLEKVKRELKDVAAERRKIEGRRGDASRQLREVDEKVGTSMRSLRETEAELARQQAELVALRARRDRMQAALAGQRAELGDLLRSAYAIGDDAPLKLLLSQDQVAEAGRALTYHRYLQRDRTRRIDALSTQLAELERVERDIARRQDALDAARERQRAELAELERSRNERKTTVAELDKRYQDRRDREKALGKDAQSLETLLKRLRAAAAKAAAERRAAEAAAAARAKQEDASSPGHKPRKPPVEVAKTAPIKVGGLGWPVSGNLLAGYGATMPDGHKSSGVLIGAAAGTTVKAVADGTVVFSEWMTGYGLILIIDHGNGYMSLYAYNDALLKDAGARVSRGDPVASVGNSGGQGRPALYFELRRNGNPVNPNTWLQKH</sequence>